<dbReference type="InterPro" id="IPR012340">
    <property type="entry name" value="NA-bd_OB-fold"/>
</dbReference>
<dbReference type="Proteomes" id="UP000277204">
    <property type="component" value="Unassembled WGS sequence"/>
</dbReference>
<organism evidence="1 2">
    <name type="scientific">Schistosoma margrebowiei</name>
    <dbReference type="NCBI Taxonomy" id="48269"/>
    <lineage>
        <taxon>Eukaryota</taxon>
        <taxon>Metazoa</taxon>
        <taxon>Spiralia</taxon>
        <taxon>Lophotrochozoa</taxon>
        <taxon>Platyhelminthes</taxon>
        <taxon>Trematoda</taxon>
        <taxon>Digenea</taxon>
        <taxon>Strigeidida</taxon>
        <taxon>Schistosomatoidea</taxon>
        <taxon>Schistosomatidae</taxon>
        <taxon>Schistosoma</taxon>
    </lineage>
</organism>
<proteinExistence type="predicted"/>
<dbReference type="InterPro" id="IPR048952">
    <property type="entry name" value="AsnRS_N"/>
</dbReference>
<dbReference type="Gene3D" id="3.30.930.10">
    <property type="entry name" value="Bira Bifunctional Protein, Domain 2"/>
    <property type="match status" value="1"/>
</dbReference>
<reference evidence="1 2" key="1">
    <citation type="submission" date="2018-11" db="EMBL/GenBank/DDBJ databases">
        <authorList>
            <consortium name="Pathogen Informatics"/>
        </authorList>
    </citation>
    <scope>NUCLEOTIDE SEQUENCE [LARGE SCALE GENOMIC DNA]</scope>
    <source>
        <strain evidence="1 2">Zambia</strain>
    </source>
</reference>
<dbReference type="EMBL" id="UZAI01017685">
    <property type="protein sequence ID" value="VDP28244.1"/>
    <property type="molecule type" value="Genomic_DNA"/>
</dbReference>
<dbReference type="AlphaFoldDB" id="A0A183MR64"/>
<dbReference type="STRING" id="48269.A0A183MR64"/>
<dbReference type="InterPro" id="IPR045864">
    <property type="entry name" value="aa-tRNA-synth_II/BPL/LPL"/>
</dbReference>
<evidence type="ECO:0000313" key="2">
    <source>
        <dbReference type="Proteomes" id="UP000277204"/>
    </source>
</evidence>
<gene>
    <name evidence="1" type="ORF">SMRZ_LOCUS18539</name>
</gene>
<sequence>MQIYTSEKRGSDTTGDGTEKAPLKTILQAIAKLGGKIDADTCIWVDGVENEMWDPVSKSKLKKMIKQYHIQERKQDKMPKAKVCLTQDAITLSPESTVEVYGVVKQLPSGKSAPGGIELVADCWTMIGKAPAGGIDSILTVESDIDTQLDNRHLVIRGENTSKVLRLISVALEAFRAHYLDRGYVEVSFATKVVSFRIPLARDCFI</sequence>
<accession>A0A183MR64</accession>
<dbReference type="Pfam" id="PF20917">
    <property type="entry name" value="AsnRS_N"/>
    <property type="match status" value="1"/>
</dbReference>
<keyword evidence="2" id="KW-1185">Reference proteome</keyword>
<name>A0A183MR64_9TREM</name>
<dbReference type="Gene3D" id="2.40.50.140">
    <property type="entry name" value="Nucleic acid-binding proteins"/>
    <property type="match status" value="1"/>
</dbReference>
<protein>
    <submittedName>
        <fullName evidence="1">Uncharacterized protein</fullName>
    </submittedName>
</protein>
<evidence type="ECO:0000313" key="1">
    <source>
        <dbReference type="EMBL" id="VDP28244.1"/>
    </source>
</evidence>
<dbReference type="Gene3D" id="3.30.1910.20">
    <property type="entry name" value="asparaginyl-tRNA synthetase, N-terminal domain"/>
    <property type="match status" value="1"/>
</dbReference>